<comment type="caution">
    <text evidence="6">The sequence shown here is derived from an EMBL/GenBank/DDBJ whole genome shotgun (WGS) entry which is preliminary data.</text>
</comment>
<dbReference type="PANTHER" id="PTHR30244:SF9">
    <property type="entry name" value="PROTEIN RV3402C"/>
    <property type="match status" value="1"/>
</dbReference>
<dbReference type="RefSeq" id="WP_111631106.1">
    <property type="nucleotide sequence ID" value="NZ_QLMC01000008.1"/>
</dbReference>
<reference evidence="6 7" key="1">
    <citation type="submission" date="2018-06" db="EMBL/GenBank/DDBJ databases">
        <title>Genomic Encyclopedia of Archaeal and Bacterial Type Strains, Phase II (KMG-II): from individual species to whole genera.</title>
        <authorList>
            <person name="Goeker M."/>
        </authorList>
    </citation>
    <scope>NUCLEOTIDE SEQUENCE [LARGE SCALE GENOMIC DNA]</scope>
    <source>
        <strain evidence="6 7">DSM 21851</strain>
    </source>
</reference>
<keyword evidence="1 4" id="KW-0663">Pyridoxal phosphate</keyword>
<keyword evidence="7" id="KW-1185">Reference proteome</keyword>
<evidence type="ECO:0000256" key="3">
    <source>
        <dbReference type="PIRSR" id="PIRSR000390-1"/>
    </source>
</evidence>
<evidence type="ECO:0000256" key="4">
    <source>
        <dbReference type="PIRSR" id="PIRSR000390-2"/>
    </source>
</evidence>
<dbReference type="InterPro" id="IPR015424">
    <property type="entry name" value="PyrdxlP-dep_Trfase"/>
</dbReference>
<proteinExistence type="inferred from homology"/>
<evidence type="ECO:0000256" key="5">
    <source>
        <dbReference type="RuleBase" id="RU004508"/>
    </source>
</evidence>
<dbReference type="CDD" id="cd00616">
    <property type="entry name" value="AHBA_syn"/>
    <property type="match status" value="1"/>
</dbReference>
<organism evidence="6 7">
    <name type="scientific">Larkinella arboricola</name>
    <dbReference type="NCBI Taxonomy" id="643671"/>
    <lineage>
        <taxon>Bacteria</taxon>
        <taxon>Pseudomonadati</taxon>
        <taxon>Bacteroidota</taxon>
        <taxon>Cytophagia</taxon>
        <taxon>Cytophagales</taxon>
        <taxon>Spirosomataceae</taxon>
        <taxon>Larkinella</taxon>
    </lineage>
</organism>
<dbReference type="GO" id="GO:0008483">
    <property type="term" value="F:transaminase activity"/>
    <property type="evidence" value="ECO:0007669"/>
    <property type="project" value="TreeGrafter"/>
</dbReference>
<evidence type="ECO:0000256" key="1">
    <source>
        <dbReference type="ARBA" id="ARBA00022898"/>
    </source>
</evidence>
<dbReference type="AlphaFoldDB" id="A0A327WLW6"/>
<dbReference type="PIRSF" id="PIRSF000390">
    <property type="entry name" value="PLP_StrS"/>
    <property type="match status" value="1"/>
</dbReference>
<dbReference type="PANTHER" id="PTHR30244">
    <property type="entry name" value="TRANSAMINASE"/>
    <property type="match status" value="1"/>
</dbReference>
<evidence type="ECO:0000313" key="6">
    <source>
        <dbReference type="EMBL" id="RAJ92124.1"/>
    </source>
</evidence>
<dbReference type="Pfam" id="PF01041">
    <property type="entry name" value="DegT_DnrJ_EryC1"/>
    <property type="match status" value="1"/>
</dbReference>
<evidence type="ECO:0000256" key="2">
    <source>
        <dbReference type="ARBA" id="ARBA00037999"/>
    </source>
</evidence>
<protein>
    <submittedName>
        <fullName evidence="6">dTDP-4-amino-4,6-dideoxygalactose transaminase</fullName>
    </submittedName>
</protein>
<dbReference type="InterPro" id="IPR000653">
    <property type="entry name" value="DegT/StrS_aminotransferase"/>
</dbReference>
<sequence>MINITKSYLPPLEEYVKHLEGIWERVHLTNNGPLVRQLEEELKSYLGIEHLHFCSNGTIVLQMAIKALGLTKEIITTPFSYCASTHAILWENCTPVFADVRAEDFTIDPDKIEALITENTEAILATHVYGNLCQIDAIEALARKHNLKVIYDGAHSFGVTYKGKSALAYGDISTCSFHATKVFHTVEGGLVVSHDPEVTEKLNLYRSFGHRFDDYIDIGINGKNSEFHAAMGLCTLPKVPELIEARKHRFALYDTKLNTARLQRPVIQPGISYNYAYYPIVLESEAKLLEVKTALEQIQVNPRRYFYPSLNTLPFLKSTQPCPISEDIALRVLCLPMYPDLEEEVIDQVCTIVNKLL</sequence>
<dbReference type="InterPro" id="IPR015421">
    <property type="entry name" value="PyrdxlP-dep_Trfase_major"/>
</dbReference>
<accession>A0A327WLW6</accession>
<feature type="active site" description="Proton acceptor" evidence="3">
    <location>
        <position position="181"/>
    </location>
</feature>
<dbReference type="GO" id="GO:0030170">
    <property type="term" value="F:pyridoxal phosphate binding"/>
    <property type="evidence" value="ECO:0007669"/>
    <property type="project" value="TreeGrafter"/>
</dbReference>
<comment type="similarity">
    <text evidence="2 5">Belongs to the DegT/DnrJ/EryC1 family.</text>
</comment>
<dbReference type="SUPFAM" id="SSF53383">
    <property type="entry name" value="PLP-dependent transferases"/>
    <property type="match status" value="1"/>
</dbReference>
<dbReference type="OrthoDB" id="9810913at2"/>
<feature type="modified residue" description="N6-(pyridoxal phosphate)lysine" evidence="4">
    <location>
        <position position="181"/>
    </location>
</feature>
<dbReference type="Gene3D" id="3.40.640.10">
    <property type="entry name" value="Type I PLP-dependent aspartate aminotransferase-like (Major domain)"/>
    <property type="match status" value="1"/>
</dbReference>
<dbReference type="GO" id="GO:0000271">
    <property type="term" value="P:polysaccharide biosynthetic process"/>
    <property type="evidence" value="ECO:0007669"/>
    <property type="project" value="TreeGrafter"/>
</dbReference>
<dbReference type="Proteomes" id="UP000248790">
    <property type="component" value="Unassembled WGS sequence"/>
</dbReference>
<evidence type="ECO:0000313" key="7">
    <source>
        <dbReference type="Proteomes" id="UP000248790"/>
    </source>
</evidence>
<dbReference type="EMBL" id="QLMC01000008">
    <property type="protein sequence ID" value="RAJ92124.1"/>
    <property type="molecule type" value="Genomic_DNA"/>
</dbReference>
<name>A0A327WLW6_LARAB</name>
<gene>
    <name evidence="6" type="ORF">LX87_05088</name>
</gene>